<dbReference type="EMBL" id="PGOL01004881">
    <property type="protein sequence ID" value="PKI36380.1"/>
    <property type="molecule type" value="Genomic_DNA"/>
</dbReference>
<accession>A0A2I0HXX5</accession>
<dbReference type="AlphaFoldDB" id="A0A2I0HXX5"/>
<feature type="region of interest" description="Disordered" evidence="1">
    <location>
        <begin position="1"/>
        <end position="31"/>
    </location>
</feature>
<proteinExistence type="predicted"/>
<protein>
    <submittedName>
        <fullName evidence="2">Uncharacterized protein</fullName>
    </submittedName>
</protein>
<comment type="caution">
    <text evidence="2">The sequence shown here is derived from an EMBL/GenBank/DDBJ whole genome shotgun (WGS) entry which is preliminary data.</text>
</comment>
<gene>
    <name evidence="2" type="ORF">CRG98_043229</name>
</gene>
<sequence>MELGDHARPDSSSRTSRPSSRDGGRVSLDPPRVKHDLLVSFKVGSRILDNRPGARPVPRISRGSIDPLLPFVRLDPTPGSLNPRRCAHPNFNLVGARNTRAYAT</sequence>
<organism evidence="2 3">
    <name type="scientific">Punica granatum</name>
    <name type="common">Pomegranate</name>
    <dbReference type="NCBI Taxonomy" id="22663"/>
    <lineage>
        <taxon>Eukaryota</taxon>
        <taxon>Viridiplantae</taxon>
        <taxon>Streptophyta</taxon>
        <taxon>Embryophyta</taxon>
        <taxon>Tracheophyta</taxon>
        <taxon>Spermatophyta</taxon>
        <taxon>Magnoliopsida</taxon>
        <taxon>eudicotyledons</taxon>
        <taxon>Gunneridae</taxon>
        <taxon>Pentapetalae</taxon>
        <taxon>rosids</taxon>
        <taxon>malvids</taxon>
        <taxon>Myrtales</taxon>
        <taxon>Lythraceae</taxon>
        <taxon>Punica</taxon>
    </lineage>
</organism>
<reference evidence="2 3" key="1">
    <citation type="submission" date="2017-11" db="EMBL/GenBank/DDBJ databases">
        <title>De-novo sequencing of pomegranate (Punica granatum L.) genome.</title>
        <authorList>
            <person name="Akparov Z."/>
            <person name="Amiraslanov A."/>
            <person name="Hajiyeva S."/>
            <person name="Abbasov M."/>
            <person name="Kaur K."/>
            <person name="Hamwieh A."/>
            <person name="Solovyev V."/>
            <person name="Salamov A."/>
            <person name="Braich B."/>
            <person name="Kosarev P."/>
            <person name="Mahmoud A."/>
            <person name="Hajiyev E."/>
            <person name="Babayeva S."/>
            <person name="Izzatullayeva V."/>
            <person name="Mammadov A."/>
            <person name="Mammadov A."/>
            <person name="Sharifova S."/>
            <person name="Ojaghi J."/>
            <person name="Eynullazada K."/>
            <person name="Bayramov B."/>
            <person name="Abdulazimova A."/>
            <person name="Shahmuradov I."/>
        </authorList>
    </citation>
    <scope>NUCLEOTIDE SEQUENCE [LARGE SCALE GENOMIC DNA]</scope>
    <source>
        <strain evidence="3">cv. AG2017</strain>
        <tissue evidence="2">Leaf</tissue>
    </source>
</reference>
<evidence type="ECO:0000256" key="1">
    <source>
        <dbReference type="SAM" id="MobiDB-lite"/>
    </source>
</evidence>
<keyword evidence="3" id="KW-1185">Reference proteome</keyword>
<name>A0A2I0HXX5_PUNGR</name>
<evidence type="ECO:0000313" key="2">
    <source>
        <dbReference type="EMBL" id="PKI36380.1"/>
    </source>
</evidence>
<evidence type="ECO:0000313" key="3">
    <source>
        <dbReference type="Proteomes" id="UP000233551"/>
    </source>
</evidence>
<feature type="compositionally biased region" description="Basic and acidic residues" evidence="1">
    <location>
        <begin position="1"/>
        <end position="11"/>
    </location>
</feature>
<dbReference type="Proteomes" id="UP000233551">
    <property type="component" value="Unassembled WGS sequence"/>
</dbReference>